<dbReference type="SUPFAM" id="SSF54928">
    <property type="entry name" value="RNA-binding domain, RBD"/>
    <property type="match status" value="1"/>
</dbReference>
<dbReference type="InterPro" id="IPR050441">
    <property type="entry name" value="RBM"/>
</dbReference>
<protein>
    <recommendedName>
        <fullName evidence="3">RRM domain-containing protein</fullName>
    </recommendedName>
</protein>
<keyword evidence="5" id="KW-1185">Reference proteome</keyword>
<proteinExistence type="predicted"/>
<feature type="domain" description="RRM" evidence="3">
    <location>
        <begin position="72"/>
        <end position="150"/>
    </location>
</feature>
<feature type="compositionally biased region" description="Low complexity" evidence="2">
    <location>
        <begin position="35"/>
        <end position="46"/>
    </location>
</feature>
<evidence type="ECO:0000313" key="4">
    <source>
        <dbReference type="EMBL" id="KAF8402921.1"/>
    </source>
</evidence>
<dbReference type="OMA" id="YGETHGH"/>
<comment type="caution">
    <text evidence="4">The sequence shown here is derived from an EMBL/GenBank/DDBJ whole genome shotgun (WGS) entry which is preliminary data.</text>
</comment>
<keyword evidence="1" id="KW-0694">RNA-binding</keyword>
<dbReference type="InterPro" id="IPR000504">
    <property type="entry name" value="RRM_dom"/>
</dbReference>
<dbReference type="InterPro" id="IPR012677">
    <property type="entry name" value="Nucleotide-bd_a/b_plait_sf"/>
</dbReference>
<dbReference type="SMART" id="SM00360">
    <property type="entry name" value="RRM"/>
    <property type="match status" value="1"/>
</dbReference>
<evidence type="ECO:0000259" key="3">
    <source>
        <dbReference type="PROSITE" id="PS50102"/>
    </source>
</evidence>
<dbReference type="OrthoDB" id="439808at2759"/>
<evidence type="ECO:0000256" key="2">
    <source>
        <dbReference type="SAM" id="MobiDB-lite"/>
    </source>
</evidence>
<accession>A0A834ZFE5</accession>
<dbReference type="Gene3D" id="3.30.70.330">
    <property type="match status" value="1"/>
</dbReference>
<feature type="compositionally biased region" description="Basic residues" evidence="2">
    <location>
        <begin position="175"/>
        <end position="191"/>
    </location>
</feature>
<evidence type="ECO:0000313" key="5">
    <source>
        <dbReference type="Proteomes" id="UP000655225"/>
    </source>
</evidence>
<dbReference type="GO" id="GO:0003723">
    <property type="term" value="F:RNA binding"/>
    <property type="evidence" value="ECO:0007669"/>
    <property type="project" value="UniProtKB-UniRule"/>
</dbReference>
<feature type="compositionally biased region" description="Basic and acidic residues" evidence="2">
    <location>
        <begin position="226"/>
        <end position="245"/>
    </location>
</feature>
<dbReference type="Pfam" id="PF00076">
    <property type="entry name" value="RRM_1"/>
    <property type="match status" value="1"/>
</dbReference>
<name>A0A834ZFE5_TETSI</name>
<feature type="region of interest" description="Disordered" evidence="2">
    <location>
        <begin position="35"/>
        <end position="71"/>
    </location>
</feature>
<dbReference type="FunFam" id="3.30.70.330:FF:001011">
    <property type="entry name" value="Serine/arginine-rich SC35-like splicing factor SCL30 isoform A"/>
    <property type="match status" value="1"/>
</dbReference>
<sequence>MAMTILNMIKHSCEFSRLSPFLKIKRHCKSFTMRRYSPPYASPPRRGYGNRGRSPPRRANRGYGGRREQNNGSLLVRNIPLNCRPEDLRVPFERFGPVRDVYLPKDYYTGEPRGFAFVQFVDPYDATEAQYHMNRQLFCGREITVVVAAETRKRPDDMRNRDRVRGPSGYEGRRSSYHGHSRSRSVSRSRSPRYPSGSRSRYRSRSHSPIPRRRGDYSVSPRRRHADNPRSPRDLPVERDDDNHMRRSYSPDYGNADKNLAVNGYGETHGHNGGHHLDKPRYHQLDQGQGLLTCHPGAADKSQVEALVLAVLCKVLKKVGLCYLLSSALFSLS</sequence>
<dbReference type="PANTHER" id="PTHR48034">
    <property type="entry name" value="TRANSFORMER-2 SEX-DETERMINING PROTEIN-RELATED"/>
    <property type="match status" value="1"/>
</dbReference>
<evidence type="ECO:0000256" key="1">
    <source>
        <dbReference type="PROSITE-ProRule" id="PRU00176"/>
    </source>
</evidence>
<reference evidence="4 5" key="1">
    <citation type="submission" date="2020-04" db="EMBL/GenBank/DDBJ databases">
        <title>Plant Genome Project.</title>
        <authorList>
            <person name="Zhang R.-G."/>
        </authorList>
    </citation>
    <scope>NUCLEOTIDE SEQUENCE [LARGE SCALE GENOMIC DNA]</scope>
    <source>
        <strain evidence="4">YNK0</strain>
        <tissue evidence="4">Leaf</tissue>
    </source>
</reference>
<feature type="region of interest" description="Disordered" evidence="2">
    <location>
        <begin position="154"/>
        <end position="280"/>
    </location>
</feature>
<feature type="compositionally biased region" description="Basic residues" evidence="2">
    <location>
        <begin position="200"/>
        <end position="212"/>
    </location>
</feature>
<feature type="compositionally biased region" description="Basic and acidic residues" evidence="2">
    <location>
        <begin position="154"/>
        <end position="165"/>
    </location>
</feature>
<dbReference type="Proteomes" id="UP000655225">
    <property type="component" value="Unassembled WGS sequence"/>
</dbReference>
<dbReference type="PROSITE" id="PS50102">
    <property type="entry name" value="RRM"/>
    <property type="match status" value="1"/>
</dbReference>
<dbReference type="EMBL" id="JABCRI010000007">
    <property type="protein sequence ID" value="KAF8402921.1"/>
    <property type="molecule type" value="Genomic_DNA"/>
</dbReference>
<organism evidence="4 5">
    <name type="scientific">Tetracentron sinense</name>
    <name type="common">Spur-leaf</name>
    <dbReference type="NCBI Taxonomy" id="13715"/>
    <lineage>
        <taxon>Eukaryota</taxon>
        <taxon>Viridiplantae</taxon>
        <taxon>Streptophyta</taxon>
        <taxon>Embryophyta</taxon>
        <taxon>Tracheophyta</taxon>
        <taxon>Spermatophyta</taxon>
        <taxon>Magnoliopsida</taxon>
        <taxon>Trochodendrales</taxon>
        <taxon>Trochodendraceae</taxon>
        <taxon>Tetracentron</taxon>
    </lineage>
</organism>
<dbReference type="InterPro" id="IPR035979">
    <property type="entry name" value="RBD_domain_sf"/>
</dbReference>
<gene>
    <name evidence="4" type="ORF">HHK36_011013</name>
</gene>
<dbReference type="AlphaFoldDB" id="A0A834ZFE5"/>